<evidence type="ECO:0000313" key="3">
    <source>
        <dbReference type="EMBL" id="GBP43239.1"/>
    </source>
</evidence>
<proteinExistence type="predicted"/>
<dbReference type="EMBL" id="BGZK01000432">
    <property type="protein sequence ID" value="GBP43239.1"/>
    <property type="molecule type" value="Genomic_DNA"/>
</dbReference>
<reference evidence="3 4" key="1">
    <citation type="journal article" date="2019" name="Commun. Biol.">
        <title>The bagworm genome reveals a unique fibroin gene that provides high tensile strength.</title>
        <authorList>
            <person name="Kono N."/>
            <person name="Nakamura H."/>
            <person name="Ohtoshi R."/>
            <person name="Tomita M."/>
            <person name="Numata K."/>
            <person name="Arakawa K."/>
        </authorList>
    </citation>
    <scope>NUCLEOTIDE SEQUENCE [LARGE SCALE GENOMIC DNA]</scope>
</reference>
<comment type="caution">
    <text evidence="3">The sequence shown here is derived from an EMBL/GenBank/DDBJ whole genome shotgun (WGS) entry which is preliminary data.</text>
</comment>
<evidence type="ECO:0000256" key="2">
    <source>
        <dbReference type="SAM" id="SignalP"/>
    </source>
</evidence>
<dbReference type="Proteomes" id="UP000299102">
    <property type="component" value="Unassembled WGS sequence"/>
</dbReference>
<dbReference type="OrthoDB" id="425681at2759"/>
<gene>
    <name evidence="3" type="ORF">EVAR_39297_1</name>
</gene>
<sequence length="257" mass="28437">MSWRRADWSLLTTLFSSSTTTSQAESLLCTLRCRNSDVRQRYGLKEDVVTAVEKGMLRKFGQLDSMKENIVIELTRAPVRDVSHSTMARWGSAGNQESENLIASVSERGQVASCYGAEGRARARALGPHPARPTVTTNLLKHFDKSPSAHGARAAINFNPPGRRTGAQLSVEIKYDRKFELFSQLVAPPRITCYAADRCAGATGLRRIRPPASRAPTAPGESLRNVISPAPPAGERFHYTRENEFLLFVRNNAEPKR</sequence>
<feature type="region of interest" description="Disordered" evidence="1">
    <location>
        <begin position="210"/>
        <end position="229"/>
    </location>
</feature>
<organism evidence="3 4">
    <name type="scientific">Eumeta variegata</name>
    <name type="common">Bagworm moth</name>
    <name type="synonym">Eumeta japonica</name>
    <dbReference type="NCBI Taxonomy" id="151549"/>
    <lineage>
        <taxon>Eukaryota</taxon>
        <taxon>Metazoa</taxon>
        <taxon>Ecdysozoa</taxon>
        <taxon>Arthropoda</taxon>
        <taxon>Hexapoda</taxon>
        <taxon>Insecta</taxon>
        <taxon>Pterygota</taxon>
        <taxon>Neoptera</taxon>
        <taxon>Endopterygota</taxon>
        <taxon>Lepidoptera</taxon>
        <taxon>Glossata</taxon>
        <taxon>Ditrysia</taxon>
        <taxon>Tineoidea</taxon>
        <taxon>Psychidae</taxon>
        <taxon>Oiketicinae</taxon>
        <taxon>Eumeta</taxon>
    </lineage>
</organism>
<keyword evidence="2" id="KW-0732">Signal</keyword>
<name>A0A4C1VYB2_EUMVA</name>
<evidence type="ECO:0000313" key="4">
    <source>
        <dbReference type="Proteomes" id="UP000299102"/>
    </source>
</evidence>
<accession>A0A4C1VYB2</accession>
<protein>
    <submittedName>
        <fullName evidence="3">Uncharacterized protein</fullName>
    </submittedName>
</protein>
<evidence type="ECO:0000256" key="1">
    <source>
        <dbReference type="SAM" id="MobiDB-lite"/>
    </source>
</evidence>
<dbReference type="AlphaFoldDB" id="A0A4C1VYB2"/>
<feature type="chain" id="PRO_5020031229" evidence="2">
    <location>
        <begin position="25"/>
        <end position="257"/>
    </location>
</feature>
<feature type="signal peptide" evidence="2">
    <location>
        <begin position="1"/>
        <end position="24"/>
    </location>
</feature>
<keyword evidence="4" id="KW-1185">Reference proteome</keyword>